<organism evidence="1 2">
    <name type="scientific">Flavobacterium circumlabens</name>
    <dbReference type="NCBI Taxonomy" id="2133765"/>
    <lineage>
        <taxon>Bacteria</taxon>
        <taxon>Pseudomonadati</taxon>
        <taxon>Bacteroidota</taxon>
        <taxon>Flavobacteriia</taxon>
        <taxon>Flavobacteriales</taxon>
        <taxon>Flavobacteriaceae</taxon>
        <taxon>Flavobacterium</taxon>
    </lineage>
</organism>
<dbReference type="RefSeq" id="WP_134092480.1">
    <property type="nucleotide sequence ID" value="NZ_QWDN01000713.1"/>
</dbReference>
<dbReference type="InterPro" id="IPR045861">
    <property type="entry name" value="CorA_cytoplasmic_dom"/>
</dbReference>
<dbReference type="CDD" id="cd12827">
    <property type="entry name" value="EcCorA_ZntB-like_u2"/>
    <property type="match status" value="1"/>
</dbReference>
<dbReference type="Proteomes" id="UP000298340">
    <property type="component" value="Unassembled WGS sequence"/>
</dbReference>
<dbReference type="AlphaFoldDB" id="A0A4Y7U3F8"/>
<name>A0A4Y7U3F8_9FLAO</name>
<reference evidence="1 2" key="1">
    <citation type="journal article" date="2018" name="Syst. Appl. Microbiol.">
        <title>Flavobacterium circumlabens sp. nov. and Flavobacterium cupreum sp. nov., two psychrotrophic species isolated from Antarctic environmental samples.</title>
        <authorList>
            <person name="Kralova S."/>
            <person name="Busse H.J."/>
            <person name="Svec P."/>
            <person name="Maslanova I."/>
            <person name="Stankova E."/>
            <person name="Bartak M."/>
            <person name="Sedlacek I."/>
        </authorList>
    </citation>
    <scope>NUCLEOTIDE SEQUENCE [LARGE SCALE GENOMIC DNA]</scope>
    <source>
        <strain evidence="1 2">CCM 8828</strain>
    </source>
</reference>
<proteinExistence type="predicted"/>
<sequence length="120" mass="13815">LLLSSSVWYLKYLKQVNQKIKLAEDNLEKSIKNEELQALLQIEKCLVFFITSLKANDVLFQRIKNLKAHKADYDLDLLEDVEIELSQAQDTANIYSNILTGMMDAYASVISNNMNNIMKQ</sequence>
<accession>A0A4Y7U3F8</accession>
<dbReference type="SUPFAM" id="SSF143865">
    <property type="entry name" value="CorA soluble domain-like"/>
    <property type="match status" value="1"/>
</dbReference>
<dbReference type="Gene3D" id="1.20.58.340">
    <property type="entry name" value="Magnesium transport protein CorA, transmembrane region"/>
    <property type="match status" value="1"/>
</dbReference>
<gene>
    <name evidence="1" type="ORF">D0809_27955</name>
</gene>
<evidence type="ECO:0000313" key="2">
    <source>
        <dbReference type="Proteomes" id="UP000298340"/>
    </source>
</evidence>
<comment type="caution">
    <text evidence="1">The sequence shown here is derived from an EMBL/GenBank/DDBJ whole genome shotgun (WGS) entry which is preliminary data.</text>
</comment>
<dbReference type="GO" id="GO:0046873">
    <property type="term" value="F:metal ion transmembrane transporter activity"/>
    <property type="evidence" value="ECO:0007669"/>
    <property type="project" value="InterPro"/>
</dbReference>
<dbReference type="EMBL" id="QWDN01000713">
    <property type="protein sequence ID" value="TEB40960.1"/>
    <property type="molecule type" value="Genomic_DNA"/>
</dbReference>
<protein>
    <submittedName>
        <fullName evidence="1">Magnesium transporter CorA family protein</fullName>
    </submittedName>
</protein>
<dbReference type="InterPro" id="IPR002523">
    <property type="entry name" value="MgTranspt_CorA/ZnTranspt_ZntB"/>
</dbReference>
<dbReference type="GO" id="GO:0016020">
    <property type="term" value="C:membrane"/>
    <property type="evidence" value="ECO:0007669"/>
    <property type="project" value="InterPro"/>
</dbReference>
<dbReference type="PANTHER" id="PTHR47891">
    <property type="entry name" value="TRANSPORTER-RELATED"/>
    <property type="match status" value="1"/>
</dbReference>
<feature type="non-terminal residue" evidence="1">
    <location>
        <position position="120"/>
    </location>
</feature>
<feature type="non-terminal residue" evidence="1">
    <location>
        <position position="1"/>
    </location>
</feature>
<dbReference type="Pfam" id="PF01544">
    <property type="entry name" value="CorA"/>
    <property type="match status" value="1"/>
</dbReference>
<dbReference type="InterPro" id="IPR047199">
    <property type="entry name" value="CorA-like"/>
</dbReference>
<dbReference type="PANTHER" id="PTHR47891:SF2">
    <property type="entry name" value="MAGNESIUM AND COBALT TRANSPORTER"/>
    <property type="match status" value="1"/>
</dbReference>
<evidence type="ECO:0000313" key="1">
    <source>
        <dbReference type="EMBL" id="TEB40960.1"/>
    </source>
</evidence>